<comment type="caution">
    <text evidence="2">The sequence shown here is derived from an EMBL/GenBank/DDBJ whole genome shotgun (WGS) entry which is preliminary data.</text>
</comment>
<dbReference type="OrthoDB" id="1271774at2"/>
<gene>
    <name evidence="2" type="ORF">B0A77_02515</name>
</gene>
<dbReference type="AlphaFoldDB" id="A0A2H3KE68"/>
<feature type="transmembrane region" description="Helical" evidence="1">
    <location>
        <begin position="337"/>
        <end position="356"/>
    </location>
</feature>
<evidence type="ECO:0000313" key="2">
    <source>
        <dbReference type="EMBL" id="PDS26406.1"/>
    </source>
</evidence>
<proteinExistence type="predicted"/>
<name>A0A2H3KE68_9FLAO</name>
<keyword evidence="1" id="KW-0812">Transmembrane</keyword>
<evidence type="ECO:0000313" key="3">
    <source>
        <dbReference type="Proteomes" id="UP000220828"/>
    </source>
</evidence>
<evidence type="ECO:0000256" key="1">
    <source>
        <dbReference type="SAM" id="Phobius"/>
    </source>
</evidence>
<dbReference type="Proteomes" id="UP000220828">
    <property type="component" value="Unassembled WGS sequence"/>
</dbReference>
<keyword evidence="1" id="KW-1133">Transmembrane helix</keyword>
<dbReference type="RefSeq" id="WP_097553442.1">
    <property type="nucleotide sequence ID" value="NZ_PCMW01000015.1"/>
</dbReference>
<protein>
    <submittedName>
        <fullName evidence="2">Uncharacterized protein</fullName>
    </submittedName>
</protein>
<reference evidence="2 3" key="1">
    <citation type="submission" date="2017-09" db="EMBL/GenBank/DDBJ databases">
        <title>Whole genomes of Flavobacteriaceae.</title>
        <authorList>
            <person name="Stine C."/>
            <person name="Li C."/>
            <person name="Tadesse D."/>
        </authorList>
    </citation>
    <scope>NUCLEOTIDE SEQUENCE [LARGE SCALE GENOMIC DNA]</scope>
    <source>
        <strain evidence="2 3">ATCC 35036</strain>
    </source>
</reference>
<sequence length="357" mass="41810">MAVVKPDNFNADYILHNQSIFKMGAENSDLKMKGTTHLSMRQEVVKNKIYNTIITQSQKLETDNADLKPAIEELNYIANISKKINLTRNTSGKISNVDKKSLNDDWEFWKKNKMQNLIPEEYKQRKFIKKYDAGLHYFEHGLQNSLSHTLLLPQIYNALYQHNTYQKPTTATITQASKLIDALNIEYCFYPFFIKQEENLLIMCFETKISNQNQILEKIVPLYKQNKNFTIENFDFKIITKYFLDPTNYKIIYAELHLTEKMHNNLSYAVTINLSEKTYDVEPLKNRASKIIKEKKQSKETAENVTLESKKEEPKKPLFEAKLEKEKEAKEKTNESIALAIMLIIVFFVIILFLIYG</sequence>
<accession>A0A2H3KE68</accession>
<organism evidence="2 3">
    <name type="scientific">Flavobacterium branchiophilum</name>
    <dbReference type="NCBI Taxonomy" id="55197"/>
    <lineage>
        <taxon>Bacteria</taxon>
        <taxon>Pseudomonadati</taxon>
        <taxon>Bacteroidota</taxon>
        <taxon>Flavobacteriia</taxon>
        <taxon>Flavobacteriales</taxon>
        <taxon>Flavobacteriaceae</taxon>
        <taxon>Flavobacterium</taxon>
    </lineage>
</organism>
<keyword evidence="1" id="KW-0472">Membrane</keyword>
<dbReference type="EMBL" id="PCMW01000015">
    <property type="protein sequence ID" value="PDS26406.1"/>
    <property type="molecule type" value="Genomic_DNA"/>
</dbReference>